<dbReference type="InterPro" id="IPR036526">
    <property type="entry name" value="C-N_Hydrolase_sf"/>
</dbReference>
<dbReference type="PANTHER" id="PTHR38686">
    <property type="entry name" value="APOLIPOPROTEIN N-ACYLTRANSFERASE"/>
    <property type="match status" value="1"/>
</dbReference>
<evidence type="ECO:0000256" key="5">
    <source>
        <dbReference type="ARBA" id="ARBA00022989"/>
    </source>
</evidence>
<keyword evidence="5 8" id="KW-1133">Transmembrane helix</keyword>
<dbReference type="GO" id="GO:0042158">
    <property type="term" value="P:lipoprotein biosynthetic process"/>
    <property type="evidence" value="ECO:0007669"/>
    <property type="project" value="UniProtKB-UniRule"/>
</dbReference>
<dbReference type="Pfam" id="PF20154">
    <property type="entry name" value="LNT_N"/>
    <property type="match status" value="1"/>
</dbReference>
<dbReference type="GO" id="GO:0005886">
    <property type="term" value="C:plasma membrane"/>
    <property type="evidence" value="ECO:0007669"/>
    <property type="project" value="UniProtKB-SubCell"/>
</dbReference>
<dbReference type="OrthoDB" id="9804277at2"/>
<keyword evidence="2 8" id="KW-1003">Cell membrane</keyword>
<comment type="function">
    <text evidence="8">Catalyzes the phospholipid dependent N-acylation of the N-terminal cysteine of apolipoprotein, the last step in lipoprotein maturation.</text>
</comment>
<evidence type="ECO:0000259" key="9">
    <source>
        <dbReference type="PROSITE" id="PS50263"/>
    </source>
</evidence>
<comment type="caution">
    <text evidence="10">The sequence shown here is derived from an EMBL/GenBank/DDBJ whole genome shotgun (WGS) entry which is preliminary data.</text>
</comment>
<evidence type="ECO:0000256" key="1">
    <source>
        <dbReference type="ARBA" id="ARBA00004651"/>
    </source>
</evidence>
<dbReference type="PROSITE" id="PS50263">
    <property type="entry name" value="CN_HYDROLASE"/>
    <property type="match status" value="1"/>
</dbReference>
<keyword evidence="3 8" id="KW-0808">Transferase</keyword>
<accession>A0A502CZF1</accession>
<evidence type="ECO:0000256" key="2">
    <source>
        <dbReference type="ARBA" id="ARBA00022475"/>
    </source>
</evidence>
<feature type="transmembrane region" description="Helical" evidence="8">
    <location>
        <begin position="166"/>
        <end position="187"/>
    </location>
</feature>
<evidence type="ECO:0000256" key="8">
    <source>
        <dbReference type="HAMAP-Rule" id="MF_01148"/>
    </source>
</evidence>
<protein>
    <recommendedName>
        <fullName evidence="8">Apolipoprotein N-acyltransferase</fullName>
        <shortName evidence="8">ALP N-acyltransferase</shortName>
        <ecNumber evidence="8">2.3.1.269</ecNumber>
    </recommendedName>
</protein>
<dbReference type="SUPFAM" id="SSF56317">
    <property type="entry name" value="Carbon-nitrogen hydrolase"/>
    <property type="match status" value="1"/>
</dbReference>
<dbReference type="CDD" id="cd07571">
    <property type="entry name" value="ALP_N-acyl_transferase"/>
    <property type="match status" value="1"/>
</dbReference>
<keyword evidence="6 8" id="KW-0472">Membrane</keyword>
<comment type="subcellular location">
    <subcellularLocation>
        <location evidence="1 8">Cell membrane</location>
        <topology evidence="1 8">Multi-pass membrane protein</topology>
    </subcellularLocation>
</comment>
<feature type="transmembrane region" description="Helical" evidence="8">
    <location>
        <begin position="252"/>
        <end position="270"/>
    </location>
</feature>
<dbReference type="UniPathway" id="UPA00666"/>
<dbReference type="EC" id="2.3.1.269" evidence="8"/>
<feature type="transmembrane region" description="Helical" evidence="8">
    <location>
        <begin position="55"/>
        <end position="76"/>
    </location>
</feature>
<feature type="transmembrane region" description="Helical" evidence="8">
    <location>
        <begin position="207"/>
        <end position="231"/>
    </location>
</feature>
<comment type="pathway">
    <text evidence="8">Protein modification; lipoprotein biosynthesis (N-acyl transfer).</text>
</comment>
<comment type="catalytic activity">
    <reaction evidence="8">
        <text>N-terminal S-1,2-diacyl-sn-glyceryl-L-cysteinyl-[lipoprotein] + a glycerophospholipid = N-acyl-S-1,2-diacyl-sn-glyceryl-L-cysteinyl-[lipoprotein] + a 2-acyl-sn-glycero-3-phospholipid + H(+)</text>
        <dbReference type="Rhea" id="RHEA:48228"/>
        <dbReference type="Rhea" id="RHEA-COMP:14681"/>
        <dbReference type="Rhea" id="RHEA-COMP:14684"/>
        <dbReference type="ChEBI" id="CHEBI:15378"/>
        <dbReference type="ChEBI" id="CHEBI:136912"/>
        <dbReference type="ChEBI" id="CHEBI:140656"/>
        <dbReference type="ChEBI" id="CHEBI:140657"/>
        <dbReference type="ChEBI" id="CHEBI:140660"/>
        <dbReference type="EC" id="2.3.1.269"/>
    </reaction>
</comment>
<dbReference type="InterPro" id="IPR045378">
    <property type="entry name" value="LNT_N"/>
</dbReference>
<dbReference type="PANTHER" id="PTHR38686:SF1">
    <property type="entry name" value="APOLIPOPROTEIN N-ACYLTRANSFERASE"/>
    <property type="match status" value="1"/>
</dbReference>
<evidence type="ECO:0000256" key="7">
    <source>
        <dbReference type="ARBA" id="ARBA00023315"/>
    </source>
</evidence>
<keyword evidence="10" id="KW-0449">Lipoprotein</keyword>
<dbReference type="GO" id="GO:0016410">
    <property type="term" value="F:N-acyltransferase activity"/>
    <property type="evidence" value="ECO:0007669"/>
    <property type="project" value="UniProtKB-UniRule"/>
</dbReference>
<keyword evidence="7 8" id="KW-0012">Acyltransferase</keyword>
<dbReference type="InterPro" id="IPR003010">
    <property type="entry name" value="C-N_Hydrolase"/>
</dbReference>
<feature type="transmembrane region" description="Helical" evidence="8">
    <location>
        <begin position="107"/>
        <end position="127"/>
    </location>
</feature>
<evidence type="ECO:0000313" key="11">
    <source>
        <dbReference type="Proteomes" id="UP000317722"/>
    </source>
</evidence>
<dbReference type="Proteomes" id="UP000317722">
    <property type="component" value="Unassembled WGS sequence"/>
</dbReference>
<evidence type="ECO:0000313" key="10">
    <source>
        <dbReference type="EMBL" id="TPG18012.1"/>
    </source>
</evidence>
<name>A0A502CZF1_9MICO</name>
<dbReference type="NCBIfam" id="TIGR00546">
    <property type="entry name" value="lnt"/>
    <property type="match status" value="1"/>
</dbReference>
<dbReference type="Gene3D" id="3.60.110.10">
    <property type="entry name" value="Carbon-nitrogen hydrolase"/>
    <property type="match status" value="1"/>
</dbReference>
<feature type="transmembrane region" description="Helical" evidence="8">
    <location>
        <begin position="133"/>
        <end position="154"/>
    </location>
</feature>
<dbReference type="AlphaFoldDB" id="A0A502CZF1"/>
<comment type="similarity">
    <text evidence="8">Belongs to the CN hydrolase family. Apolipoprotein N-acyltransferase subfamily.</text>
</comment>
<feature type="transmembrane region" description="Helical" evidence="8">
    <location>
        <begin position="552"/>
        <end position="568"/>
    </location>
</feature>
<feature type="domain" description="CN hydrolase" evidence="9">
    <location>
        <begin position="284"/>
        <end position="542"/>
    </location>
</feature>
<dbReference type="EMBL" id="RCZM01000002">
    <property type="protein sequence ID" value="TPG18012.1"/>
    <property type="molecule type" value="Genomic_DNA"/>
</dbReference>
<proteinExistence type="inferred from homology"/>
<organism evidence="10 11">
    <name type="scientific">Pedococcus bigeumensis</name>
    <dbReference type="NCBI Taxonomy" id="433644"/>
    <lineage>
        <taxon>Bacteria</taxon>
        <taxon>Bacillati</taxon>
        <taxon>Actinomycetota</taxon>
        <taxon>Actinomycetes</taxon>
        <taxon>Micrococcales</taxon>
        <taxon>Intrasporangiaceae</taxon>
        <taxon>Pedococcus</taxon>
    </lineage>
</organism>
<dbReference type="HAMAP" id="MF_01148">
    <property type="entry name" value="Lnt"/>
    <property type="match status" value="1"/>
</dbReference>
<dbReference type="InterPro" id="IPR004563">
    <property type="entry name" value="Apolipo_AcylTrfase"/>
</dbReference>
<feature type="transmembrane region" description="Helical" evidence="8">
    <location>
        <begin position="82"/>
        <end position="100"/>
    </location>
</feature>
<evidence type="ECO:0000256" key="3">
    <source>
        <dbReference type="ARBA" id="ARBA00022679"/>
    </source>
</evidence>
<evidence type="ECO:0000256" key="4">
    <source>
        <dbReference type="ARBA" id="ARBA00022692"/>
    </source>
</evidence>
<evidence type="ECO:0000256" key="6">
    <source>
        <dbReference type="ARBA" id="ARBA00023136"/>
    </source>
</evidence>
<keyword evidence="11" id="KW-1185">Reference proteome</keyword>
<gene>
    <name evidence="8 10" type="primary">lnt</name>
    <name evidence="10" type="ORF">EAH86_06245</name>
</gene>
<keyword evidence="4 8" id="KW-0812">Transmembrane</keyword>
<sequence length="595" mass="63682">MTRTGAPLKAVVDAARPACLVDNSWRSAPSRPLAGPNGSAGRSVSYRGPVPKPTLTLRAGVRLLAAVASGLLTAYAFPEHDIWWLAPVGVGLLSAAALGVRWRLALLLGLGHGLGFFLPTLSWTGVYVGNLPWVALCTLEALYIAAMCAVLSVVQRPLLASRLRPLAYAAVPLAWVLQEWARGSTPFGGFPWARLAFSQADGPLAPFARYGGAPGVTFAVACLGVLLHLAARELTHRVGRPRRAQAAAYRPLAVALAVLAVAPLGLALATTPPTDGRKVSVLFVQGNVPKPGLDFNAERRKVLDNHVQGTLGAVATGHPAPSLVVWPENSSDIDPFENPDAAADIRLALETVKAPILVGAVLNGPAPYISNASLFYRPGEPDPQRYIKQHPVPFAEYIPYRSFFRNFSDKVDLVTRDFTKGDKPGGFEVPVAGERPYWIIPTICFEVAYDGLMRDSTLQPGRDASILAVQTNNATFGYTAESEQQFAISRLRAIEHGRSVVHVSTVGVSGFINPDGTYVDKTTLFTAAARYGSPVVRTEVTVSDRLGPLPEYAAGLAFVALLALGLWLRRRTARVERATDGPTAPAQPRRDRVVV</sequence>
<reference evidence="10 11" key="1">
    <citation type="journal article" date="2019" name="Environ. Microbiol.">
        <title>Species interactions and distinct microbial communities in high Arctic permafrost affected cryosols are associated with the CH4 and CO2 gas fluxes.</title>
        <authorList>
            <person name="Altshuler I."/>
            <person name="Hamel J."/>
            <person name="Turney S."/>
            <person name="Magnuson E."/>
            <person name="Levesque R."/>
            <person name="Greer C."/>
            <person name="Whyte L.G."/>
        </authorList>
    </citation>
    <scope>NUCLEOTIDE SEQUENCE [LARGE SCALE GENOMIC DNA]</scope>
    <source>
        <strain evidence="10 11">S9.3A</strain>
    </source>
</reference>